<dbReference type="InterPro" id="IPR023201">
    <property type="entry name" value="SecY_dom_sf"/>
</dbReference>
<evidence type="ECO:0000256" key="8">
    <source>
        <dbReference type="ARBA" id="ARBA00023136"/>
    </source>
</evidence>
<dbReference type="GO" id="GO:0005886">
    <property type="term" value="C:plasma membrane"/>
    <property type="evidence" value="ECO:0007669"/>
    <property type="project" value="UniProtKB-SubCell"/>
</dbReference>
<evidence type="ECO:0000256" key="1">
    <source>
        <dbReference type="ARBA" id="ARBA00004141"/>
    </source>
</evidence>
<comment type="caution">
    <text evidence="12">The sequence shown here is derived from an EMBL/GenBank/DDBJ whole genome shotgun (WGS) entry which is preliminary data.</text>
</comment>
<evidence type="ECO:0000256" key="4">
    <source>
        <dbReference type="ARBA" id="ARBA00022692"/>
    </source>
</evidence>
<proteinExistence type="inferred from homology"/>
<dbReference type="AlphaFoldDB" id="A0A2H0TKJ6"/>
<feature type="transmembrane region" description="Helical" evidence="10">
    <location>
        <begin position="387"/>
        <end position="410"/>
    </location>
</feature>
<evidence type="ECO:0000256" key="2">
    <source>
        <dbReference type="ARBA" id="ARBA00005751"/>
    </source>
</evidence>
<evidence type="ECO:0000256" key="5">
    <source>
        <dbReference type="ARBA" id="ARBA00022927"/>
    </source>
</evidence>
<comment type="function">
    <text evidence="10">The central subunit of the protein translocation channel SecYEG. Consists of two halves formed by TMs 1-5 and 6-10. These two domains form a lateral gate at the front which open onto the bilayer between TMs 2 and 7, and are clamped together by SecE at the back. The channel is closed by both a pore ring composed of hydrophobic SecY resides and a short helix (helix 2A) on the extracellular side of the membrane which forms a plug. The plug probably moves laterally to allow the channel to open. The ring and the pore may move independently.</text>
</comment>
<evidence type="ECO:0000313" key="12">
    <source>
        <dbReference type="EMBL" id="PIR72476.1"/>
    </source>
</evidence>
<comment type="similarity">
    <text evidence="2 10 11">Belongs to the SecY/SEC61-alpha family.</text>
</comment>
<evidence type="ECO:0000256" key="10">
    <source>
        <dbReference type="HAMAP-Rule" id="MF_01465"/>
    </source>
</evidence>
<dbReference type="EMBL" id="PFCI01000007">
    <property type="protein sequence ID" value="PIR72476.1"/>
    <property type="molecule type" value="Genomic_DNA"/>
</dbReference>
<evidence type="ECO:0000256" key="11">
    <source>
        <dbReference type="RuleBase" id="RU004349"/>
    </source>
</evidence>
<gene>
    <name evidence="10" type="primary">secY</name>
    <name evidence="12" type="ORF">COU41_00245</name>
</gene>
<feature type="transmembrane region" description="Helical" evidence="10">
    <location>
        <begin position="363"/>
        <end position="381"/>
    </location>
</feature>
<dbReference type="InterPro" id="IPR002208">
    <property type="entry name" value="SecY/SEC61-alpha"/>
</dbReference>
<feature type="transmembrane region" description="Helical" evidence="10">
    <location>
        <begin position="305"/>
        <end position="325"/>
    </location>
</feature>
<dbReference type="Proteomes" id="UP000237006">
    <property type="component" value="Unassembled WGS sequence"/>
</dbReference>
<protein>
    <recommendedName>
        <fullName evidence="9 10">Protein translocase subunit SecY</fullName>
    </recommendedName>
</protein>
<dbReference type="PRINTS" id="PR00303">
    <property type="entry name" value="SECYTRNLCASE"/>
</dbReference>
<feature type="transmembrane region" description="Helical" evidence="10">
    <location>
        <begin position="177"/>
        <end position="194"/>
    </location>
</feature>
<feature type="transmembrane region" description="Helical" evidence="10">
    <location>
        <begin position="146"/>
        <end position="165"/>
    </location>
</feature>
<comment type="subunit">
    <text evidence="10">Component of the Sec protein translocase complex. Heterotrimer consisting of SecY, SecE and SecG subunits. The heterotrimers can form oligomers, although 1 heterotrimer is thought to be able to translocate proteins. Interacts with the ribosome. Interacts with SecDF, and other proteins may be involved. Interacts with SecA.</text>
</comment>
<dbReference type="GO" id="GO:0065002">
    <property type="term" value="P:intracellular protein transmembrane transport"/>
    <property type="evidence" value="ECO:0007669"/>
    <property type="project" value="UniProtKB-UniRule"/>
</dbReference>
<dbReference type="FunFam" id="1.10.3370.10:FF:000001">
    <property type="entry name" value="Preprotein translocase subunit SecY"/>
    <property type="match status" value="1"/>
</dbReference>
<feature type="transmembrane region" description="Helical" evidence="10">
    <location>
        <begin position="20"/>
        <end position="40"/>
    </location>
</feature>
<dbReference type="NCBIfam" id="TIGR00967">
    <property type="entry name" value="3a0501s007"/>
    <property type="match status" value="1"/>
</dbReference>
<organism evidence="12 13">
    <name type="scientific">Candidatus Nealsonbacteria bacterium CG10_big_fil_rev_8_21_14_0_10_36_228</name>
    <dbReference type="NCBI Taxonomy" id="1974708"/>
    <lineage>
        <taxon>Bacteria</taxon>
        <taxon>Candidatus Nealsoniibacteriota</taxon>
    </lineage>
</organism>
<feature type="transmembrane region" description="Helical" evidence="10">
    <location>
        <begin position="206"/>
        <end position="226"/>
    </location>
</feature>
<dbReference type="GO" id="GO:0043952">
    <property type="term" value="P:protein transport by the Sec complex"/>
    <property type="evidence" value="ECO:0007669"/>
    <property type="project" value="UniProtKB-UniRule"/>
</dbReference>
<dbReference type="SUPFAM" id="SSF103491">
    <property type="entry name" value="Preprotein translocase SecY subunit"/>
    <property type="match status" value="1"/>
</dbReference>
<evidence type="ECO:0000256" key="3">
    <source>
        <dbReference type="ARBA" id="ARBA00022448"/>
    </source>
</evidence>
<keyword evidence="8 10" id="KW-0472">Membrane</keyword>
<dbReference type="Gene3D" id="1.10.3370.10">
    <property type="entry name" value="SecY subunit domain"/>
    <property type="match status" value="1"/>
</dbReference>
<keyword evidence="10" id="KW-1003">Cell membrane</keyword>
<dbReference type="InterPro" id="IPR026593">
    <property type="entry name" value="SecY"/>
</dbReference>
<evidence type="ECO:0000256" key="9">
    <source>
        <dbReference type="ARBA" id="ARBA00039733"/>
    </source>
</evidence>
<accession>A0A2H0TKJ6</accession>
<dbReference type="PANTHER" id="PTHR10906">
    <property type="entry name" value="SECY/SEC61-ALPHA FAMILY MEMBER"/>
    <property type="match status" value="1"/>
</dbReference>
<dbReference type="Pfam" id="PF00344">
    <property type="entry name" value="SecY"/>
    <property type="match status" value="1"/>
</dbReference>
<keyword evidence="7 10" id="KW-0811">Translocation</keyword>
<dbReference type="HAMAP" id="MF_01465">
    <property type="entry name" value="SecY"/>
    <property type="match status" value="1"/>
</dbReference>
<dbReference type="PROSITE" id="PS00756">
    <property type="entry name" value="SECY_2"/>
    <property type="match status" value="1"/>
</dbReference>
<name>A0A2H0TKJ6_9BACT</name>
<evidence type="ECO:0000313" key="13">
    <source>
        <dbReference type="Proteomes" id="UP000237006"/>
    </source>
</evidence>
<dbReference type="PIRSF" id="PIRSF004557">
    <property type="entry name" value="SecY"/>
    <property type="match status" value="1"/>
</dbReference>
<evidence type="ECO:0000256" key="6">
    <source>
        <dbReference type="ARBA" id="ARBA00022989"/>
    </source>
</evidence>
<feature type="transmembrane region" description="Helical" evidence="10">
    <location>
        <begin position="114"/>
        <end position="134"/>
    </location>
</feature>
<evidence type="ECO:0000256" key="7">
    <source>
        <dbReference type="ARBA" id="ARBA00023010"/>
    </source>
</evidence>
<feature type="transmembrane region" description="Helical" evidence="10">
    <location>
        <begin position="247"/>
        <end position="275"/>
    </location>
</feature>
<dbReference type="InterPro" id="IPR030659">
    <property type="entry name" value="SecY_CS"/>
</dbReference>
<keyword evidence="4 10" id="KW-0812">Transmembrane</keyword>
<reference evidence="13" key="1">
    <citation type="submission" date="2017-09" db="EMBL/GenBank/DDBJ databases">
        <title>Depth-based differentiation of microbial function through sediment-hosted aquifers and enrichment of novel symbionts in the deep terrestrial subsurface.</title>
        <authorList>
            <person name="Probst A.J."/>
            <person name="Ladd B."/>
            <person name="Jarett J.K."/>
            <person name="Geller-Mcgrath D.E."/>
            <person name="Sieber C.M.K."/>
            <person name="Emerson J.B."/>
            <person name="Anantharaman K."/>
            <person name="Thomas B.C."/>
            <person name="Malmstrom R."/>
            <person name="Stieglmeier M."/>
            <person name="Klingl A."/>
            <person name="Woyke T."/>
            <person name="Ryan C.M."/>
            <person name="Banfield J.F."/>
        </authorList>
    </citation>
    <scope>NUCLEOTIDE SEQUENCE [LARGE SCALE GENOMIC DNA]</scope>
</reference>
<keyword evidence="6 10" id="KW-1133">Transmembrane helix</keyword>
<comment type="subcellular location">
    <subcellularLocation>
        <location evidence="10">Cell membrane</location>
        <topology evidence="10">Multi-pass membrane protein</topology>
    </subcellularLocation>
    <subcellularLocation>
        <location evidence="1">Membrane</location>
        <topology evidence="1">Multi-pass membrane protein</topology>
    </subcellularLocation>
</comment>
<keyword evidence="5 10" id="KW-0653">Protein transport</keyword>
<keyword evidence="3 10" id="KW-0813">Transport</keyword>
<feature type="transmembrane region" description="Helical" evidence="10">
    <location>
        <begin position="71"/>
        <end position="93"/>
    </location>
</feature>
<dbReference type="GO" id="GO:0006605">
    <property type="term" value="P:protein targeting"/>
    <property type="evidence" value="ECO:0007669"/>
    <property type="project" value="UniProtKB-UniRule"/>
</dbReference>
<sequence>MWYQKIIQIFKIQDLRNKILFVLGIFAVFRIMANIPIPGINAENMRGFFNQFQMFGLLNVFTGGALDKLSIVMLGLGPYITAVIIFQLLTMIFPQLERLYKEEGEQGRAKFNQYCRIATCPLAALQGFGMLTLFQRQNVIGALSPTLLFTSILTISAGALFLMWLGELISEKGIGNGVSLLIFAGIIADFPNNIRQLLVTWDPARIPSYLLFFAMALIIIAGVVLINEARRNIPVSYAKRVRGMKMYGGVSTYLPLNVNPAGVIPIIFALSIMLFPSMIANFLEGAGGVVGSVAQSVGAAFQNPLVYGILYFLLVCLFTYFYTAVTFDPKAISTNLQKMGGFIPGIRPGQSTANFMYYILNRVLLIGALFLGTIAVLPSIVGGITGVMVFGFLIGGTSLLIVVSVVLETVRQINAQLQMREYETF</sequence>